<dbReference type="Pfam" id="PF18755">
    <property type="entry name" value="RAMA"/>
    <property type="match status" value="1"/>
</dbReference>
<evidence type="ECO:0000256" key="6">
    <source>
        <dbReference type="ARBA" id="ARBA00023125"/>
    </source>
</evidence>
<gene>
    <name evidence="11" type="ORF">J2S73_000387</name>
</gene>
<evidence type="ECO:0000313" key="11">
    <source>
        <dbReference type="EMBL" id="MDQ0313950.1"/>
    </source>
</evidence>
<evidence type="ECO:0000313" key="12">
    <source>
        <dbReference type="Proteomes" id="UP001229244"/>
    </source>
</evidence>
<dbReference type="GO" id="GO:0008170">
    <property type="term" value="F:N-methyltransferase activity"/>
    <property type="evidence" value="ECO:0007669"/>
    <property type="project" value="InterPro"/>
</dbReference>
<comment type="catalytic activity">
    <reaction evidence="7">
        <text>a 2'-deoxyadenosine in DNA + S-adenosyl-L-methionine = an N(6)-methyl-2'-deoxyadenosine in DNA + S-adenosyl-L-homocysteine + H(+)</text>
        <dbReference type="Rhea" id="RHEA:15197"/>
        <dbReference type="Rhea" id="RHEA-COMP:12418"/>
        <dbReference type="Rhea" id="RHEA-COMP:12419"/>
        <dbReference type="ChEBI" id="CHEBI:15378"/>
        <dbReference type="ChEBI" id="CHEBI:57856"/>
        <dbReference type="ChEBI" id="CHEBI:59789"/>
        <dbReference type="ChEBI" id="CHEBI:90615"/>
        <dbReference type="ChEBI" id="CHEBI:90616"/>
        <dbReference type="EC" id="2.1.1.72"/>
    </reaction>
</comment>
<evidence type="ECO:0000256" key="8">
    <source>
        <dbReference type="RuleBase" id="RU362026"/>
    </source>
</evidence>
<evidence type="ECO:0000256" key="1">
    <source>
        <dbReference type="ARBA" id="ARBA00006594"/>
    </source>
</evidence>
<dbReference type="InterPro" id="IPR001091">
    <property type="entry name" value="RM_Methyltransferase"/>
</dbReference>
<evidence type="ECO:0000256" key="3">
    <source>
        <dbReference type="ARBA" id="ARBA00022679"/>
    </source>
</evidence>
<keyword evidence="12" id="KW-1185">Reference proteome</keyword>
<dbReference type="InterPro" id="IPR029063">
    <property type="entry name" value="SAM-dependent_MTases_sf"/>
</dbReference>
<dbReference type="PROSITE" id="PS00092">
    <property type="entry name" value="N6_MTASE"/>
    <property type="match status" value="1"/>
</dbReference>
<sequence>MKSVKTGASARASRSSSLSNCLDRVLVGEAVDVLEQIPEASVDVVFADPPYNLQLDHQLTRPDQSRVDGVDAAWDQFDSFAAYDAFTKAWLSAAKRALKPGGTLWVIGSYHNIFRVGSTLQDLDYWILNDVVWVKSNPMPNFRGRRFTNAHETLIWALRDRDDNGYTFNYEALKAFNDGVQMRSDWTMPLCTGQERLKNDDGHKLHPTQKPEALLYRALLASSNPGDVVLDPFLGTGTTAAVAKALGRHFIGIEREEEYAEAARERIAAVRTAPAHGLRTVLGKRALPRVPFGAVLEAGLIRPGEVLTCPKSRHEAIVRADATLEAGGHVGSIHKVGAAVQGLDACNGWTFWHFEQQGNRMPIDALRETIRATTGAQAA</sequence>
<dbReference type="RefSeq" id="WP_306883739.1">
    <property type="nucleotide sequence ID" value="NZ_JAUSUL010000001.1"/>
</dbReference>
<keyword evidence="3 11" id="KW-0808">Transferase</keyword>
<dbReference type="GO" id="GO:0032259">
    <property type="term" value="P:methylation"/>
    <property type="evidence" value="ECO:0007669"/>
    <property type="project" value="UniProtKB-KW"/>
</dbReference>
<dbReference type="GO" id="GO:0005737">
    <property type="term" value="C:cytoplasm"/>
    <property type="evidence" value="ECO:0007669"/>
    <property type="project" value="TreeGrafter"/>
</dbReference>
<dbReference type="Proteomes" id="UP001229244">
    <property type="component" value="Unassembled WGS sequence"/>
</dbReference>
<dbReference type="Pfam" id="PF01555">
    <property type="entry name" value="N6_N4_Mtase"/>
    <property type="match status" value="1"/>
</dbReference>
<evidence type="ECO:0000259" key="10">
    <source>
        <dbReference type="Pfam" id="PF18755"/>
    </source>
</evidence>
<feature type="domain" description="RAMA" evidence="10">
    <location>
        <begin position="284"/>
        <end position="372"/>
    </location>
</feature>
<dbReference type="AlphaFoldDB" id="A0AAE4ARK8"/>
<reference evidence="11" key="1">
    <citation type="submission" date="2023-07" db="EMBL/GenBank/DDBJ databases">
        <title>Genomic Encyclopedia of Type Strains, Phase IV (KMG-IV): sequencing the most valuable type-strain genomes for metagenomic binning, comparative biology and taxonomic classification.</title>
        <authorList>
            <person name="Goeker M."/>
        </authorList>
    </citation>
    <scope>NUCLEOTIDE SEQUENCE</scope>
    <source>
        <strain evidence="11">DSM 21202</strain>
    </source>
</reference>
<dbReference type="GO" id="GO:0003677">
    <property type="term" value="F:DNA binding"/>
    <property type="evidence" value="ECO:0007669"/>
    <property type="project" value="UniProtKB-KW"/>
</dbReference>
<evidence type="ECO:0000256" key="7">
    <source>
        <dbReference type="ARBA" id="ARBA00047942"/>
    </source>
</evidence>
<evidence type="ECO:0000256" key="2">
    <source>
        <dbReference type="ARBA" id="ARBA00022603"/>
    </source>
</evidence>
<accession>A0AAE4ARK8</accession>
<evidence type="ECO:0000259" key="9">
    <source>
        <dbReference type="Pfam" id="PF01555"/>
    </source>
</evidence>
<dbReference type="PANTHER" id="PTHR13370:SF3">
    <property type="entry name" value="TRNA (GUANINE(10)-N2)-METHYLTRANSFERASE HOMOLOG"/>
    <property type="match status" value="1"/>
</dbReference>
<dbReference type="InterPro" id="IPR002941">
    <property type="entry name" value="DNA_methylase_N4/N6"/>
</dbReference>
<dbReference type="GO" id="GO:0009007">
    <property type="term" value="F:site-specific DNA-methyltransferase (adenine-specific) activity"/>
    <property type="evidence" value="ECO:0007669"/>
    <property type="project" value="UniProtKB-EC"/>
</dbReference>
<keyword evidence="4" id="KW-0949">S-adenosyl-L-methionine</keyword>
<comment type="caution">
    <text evidence="11">The sequence shown here is derived from an EMBL/GenBank/DDBJ whole genome shotgun (WGS) entry which is preliminary data.</text>
</comment>
<evidence type="ECO:0000256" key="4">
    <source>
        <dbReference type="ARBA" id="ARBA00022691"/>
    </source>
</evidence>
<feature type="domain" description="DNA methylase N-4/N-6" evidence="9">
    <location>
        <begin position="42"/>
        <end position="264"/>
    </location>
</feature>
<dbReference type="InterPro" id="IPR002052">
    <property type="entry name" value="DNA_methylase_N6_adenine_CS"/>
</dbReference>
<dbReference type="PRINTS" id="PR00508">
    <property type="entry name" value="S21N4MTFRASE"/>
</dbReference>
<dbReference type="Gene3D" id="3.40.50.150">
    <property type="entry name" value="Vaccinia Virus protein VP39"/>
    <property type="match status" value="1"/>
</dbReference>
<dbReference type="InterPro" id="IPR040843">
    <property type="entry name" value="RAMA"/>
</dbReference>
<comment type="similarity">
    <text evidence="1 8">Belongs to the N(4)/N(6)-methyltransferase family.</text>
</comment>
<dbReference type="SUPFAM" id="SSF53335">
    <property type="entry name" value="S-adenosyl-L-methionine-dependent methyltransferases"/>
    <property type="match status" value="1"/>
</dbReference>
<name>A0AAE4ARK8_9HYPH</name>
<proteinExistence type="inferred from homology"/>
<dbReference type="PANTHER" id="PTHR13370">
    <property type="entry name" value="RNA METHYLASE-RELATED"/>
    <property type="match status" value="1"/>
</dbReference>
<keyword evidence="5" id="KW-0235">DNA replication</keyword>
<organism evidence="11 12">
    <name type="scientific">Amorphus orientalis</name>
    <dbReference type="NCBI Taxonomy" id="649198"/>
    <lineage>
        <taxon>Bacteria</taxon>
        <taxon>Pseudomonadati</taxon>
        <taxon>Pseudomonadota</taxon>
        <taxon>Alphaproteobacteria</taxon>
        <taxon>Hyphomicrobiales</taxon>
        <taxon>Amorphaceae</taxon>
        <taxon>Amorphus</taxon>
    </lineage>
</organism>
<evidence type="ECO:0000256" key="5">
    <source>
        <dbReference type="ARBA" id="ARBA00022705"/>
    </source>
</evidence>
<keyword evidence="2 11" id="KW-0489">Methyltransferase</keyword>
<dbReference type="EMBL" id="JAUSUL010000001">
    <property type="protein sequence ID" value="MDQ0313950.1"/>
    <property type="molecule type" value="Genomic_DNA"/>
</dbReference>
<dbReference type="GO" id="GO:0006260">
    <property type="term" value="P:DNA replication"/>
    <property type="evidence" value="ECO:0007669"/>
    <property type="project" value="UniProtKB-KW"/>
</dbReference>
<keyword evidence="6" id="KW-0238">DNA-binding</keyword>
<protein>
    <recommendedName>
        <fullName evidence="8">Methyltransferase</fullName>
        <ecNumber evidence="8">2.1.1.-</ecNumber>
    </recommendedName>
</protein>
<dbReference type="EC" id="2.1.1.-" evidence="8"/>